<reference evidence="1 2" key="1">
    <citation type="submission" date="2013-08" db="EMBL/GenBank/DDBJ databases">
        <title>draft genome of Halomonas huanghegensis, strain BJGMM-B45T.</title>
        <authorList>
            <person name="Miao C."/>
            <person name="Wan Y."/>
            <person name="Jin W."/>
        </authorList>
    </citation>
    <scope>NUCLEOTIDE SEQUENCE [LARGE SCALE GENOMIC DNA]</scope>
    <source>
        <strain evidence="1 2">BJGMM-B45</strain>
    </source>
</reference>
<name>W1N7A1_9GAMM</name>
<dbReference type="Proteomes" id="UP000019113">
    <property type="component" value="Unassembled WGS sequence"/>
</dbReference>
<dbReference type="PATRIC" id="fig|1178482.3.peg.1838"/>
<dbReference type="InterPro" id="IPR009858">
    <property type="entry name" value="DUF1415"/>
</dbReference>
<dbReference type="STRING" id="1178482.AR456_13755"/>
<evidence type="ECO:0000313" key="2">
    <source>
        <dbReference type="Proteomes" id="UP000019113"/>
    </source>
</evidence>
<protein>
    <recommendedName>
        <fullName evidence="3">DUF1415 domain-containing protein</fullName>
    </recommendedName>
</protein>
<comment type="caution">
    <text evidence="1">The sequence shown here is derived from an EMBL/GenBank/DDBJ whole genome shotgun (WGS) entry which is preliminary data.</text>
</comment>
<dbReference type="OrthoDB" id="277390at2"/>
<dbReference type="KEGG" id="hhu:AR456_13755"/>
<dbReference type="Pfam" id="PF07209">
    <property type="entry name" value="DUF1415"/>
    <property type="match status" value="1"/>
</dbReference>
<evidence type="ECO:0000313" key="1">
    <source>
        <dbReference type="EMBL" id="ERL51408.1"/>
    </source>
</evidence>
<dbReference type="AlphaFoldDB" id="W1N7A1"/>
<keyword evidence="2" id="KW-1185">Reference proteome</keyword>
<dbReference type="EMBL" id="AVBC01000025">
    <property type="protein sequence ID" value="ERL51408.1"/>
    <property type="molecule type" value="Genomic_DNA"/>
</dbReference>
<organism evidence="1 2">
    <name type="scientific">Halomonas huangheensis</name>
    <dbReference type="NCBI Taxonomy" id="1178482"/>
    <lineage>
        <taxon>Bacteria</taxon>
        <taxon>Pseudomonadati</taxon>
        <taxon>Pseudomonadota</taxon>
        <taxon>Gammaproteobacteria</taxon>
        <taxon>Oceanospirillales</taxon>
        <taxon>Halomonadaceae</taxon>
        <taxon>Halomonas</taxon>
    </lineage>
</organism>
<evidence type="ECO:0008006" key="3">
    <source>
        <dbReference type="Google" id="ProtNLM"/>
    </source>
</evidence>
<accession>W1N7A1</accession>
<sequence length="185" mass="21139">MPAVNPENCLNATRQWVERFVVAHNVCPFAGREVERDSIEYRVLDGNDLEGALLELIETCRHLDETPTVETALLVFSSGLNDFDDYLDVLALAEALLVEQDYEGVYQLASFHPDYVFDGSDENDPANFTNRSPWPIWHVLREEGLERALAHYSNPEQIPERNIQRMHELGSEQLVQQLAALREQS</sequence>
<dbReference type="RefSeq" id="WP_021818794.1">
    <property type="nucleotide sequence ID" value="NZ_AVBC01000025.1"/>
</dbReference>
<gene>
    <name evidence="1" type="ORF">BJB45_13395</name>
</gene>
<dbReference type="eggNOG" id="COG3310">
    <property type="taxonomic scope" value="Bacteria"/>
</dbReference>
<proteinExistence type="predicted"/>